<evidence type="ECO:0000313" key="2">
    <source>
        <dbReference type="EMBL" id="PJE76594.1"/>
    </source>
</evidence>
<dbReference type="AlphaFoldDB" id="A0A2M8LGL6"/>
<protein>
    <recommendedName>
        <fullName evidence="1">PEGA domain-containing protein</fullName>
    </recommendedName>
</protein>
<gene>
    <name evidence="2" type="ORF">COV05_04480</name>
</gene>
<dbReference type="Pfam" id="PF08308">
    <property type="entry name" value="PEGA"/>
    <property type="match status" value="1"/>
</dbReference>
<name>A0A2M8LGL6_9BACT</name>
<dbReference type="InterPro" id="IPR013229">
    <property type="entry name" value="PEGA"/>
</dbReference>
<dbReference type="Gene3D" id="2.120.10.30">
    <property type="entry name" value="TolB, C-terminal domain"/>
    <property type="match status" value="1"/>
</dbReference>
<dbReference type="Proteomes" id="UP000231436">
    <property type="component" value="Unassembled WGS sequence"/>
</dbReference>
<comment type="caution">
    <text evidence="2">The sequence shown here is derived from an EMBL/GenBank/DDBJ whole genome shotgun (WGS) entry which is preliminary data.</text>
</comment>
<feature type="domain" description="PEGA" evidence="1">
    <location>
        <begin position="55"/>
        <end position="112"/>
    </location>
</feature>
<evidence type="ECO:0000313" key="3">
    <source>
        <dbReference type="Proteomes" id="UP000231436"/>
    </source>
</evidence>
<dbReference type="SUPFAM" id="SSF82171">
    <property type="entry name" value="DPP6 N-terminal domain-like"/>
    <property type="match status" value="1"/>
</dbReference>
<reference evidence="3" key="1">
    <citation type="submission" date="2017-09" db="EMBL/GenBank/DDBJ databases">
        <title>Depth-based differentiation of microbial function through sediment-hosted aquifers and enrichment of novel symbionts in the deep terrestrial subsurface.</title>
        <authorList>
            <person name="Probst A.J."/>
            <person name="Ladd B."/>
            <person name="Jarett J.K."/>
            <person name="Geller-Mcgrath D.E."/>
            <person name="Sieber C.M.K."/>
            <person name="Emerson J.B."/>
            <person name="Anantharaman K."/>
            <person name="Thomas B.C."/>
            <person name="Malmstrom R."/>
            <person name="Stieglmeier M."/>
            <person name="Klingl A."/>
            <person name="Woyke T."/>
            <person name="Ryan C.M."/>
            <person name="Banfield J.F."/>
        </authorList>
    </citation>
    <scope>NUCLEOTIDE SEQUENCE [LARGE SCALE GENOMIC DNA]</scope>
</reference>
<dbReference type="InterPro" id="IPR011042">
    <property type="entry name" value="6-blade_b-propeller_TolB-like"/>
</dbReference>
<evidence type="ECO:0000259" key="1">
    <source>
        <dbReference type="Pfam" id="PF08308"/>
    </source>
</evidence>
<sequence length="455" mass="51707">MSTGYTMGSDMSKSIRFIVFLLFVFAFLISAPLVVLYTAGYRFDLAHGRIVHTAVLNITSTPRNATVLVNQEPYSDRTPAVIDTILPGEHIVQLEKTGYLPWETLLTFGSREALVVGPITLFLDAQPELQETLTTTLISPHPSSNRFAYVSQESSWLEVWLVDASSQEKNLLMRLPYDARSQYDLSWSKQGTYLLLEEQSGTQSDIYVSRVHDGTALELGEESKHIERYWWDLSLDETLYVRSKNALTQLNLLNGDAETLTFDADLITSYDGQEVILSQSNNRAVISYQEEGTASIITYLPLGEYTFVEAPIGLVALHDVRRNRFILIDLARRDQPILLNEEALIWKWSPDANVLLYSSGYDLKRYVRSTHETQTLTRLSHPIDHLDWYPFGTTILYQTNGNLEALNLENATTLSQTHLASGFSGTFWIDPEGKNLHHLESTQDGWQWWTRALQN</sequence>
<organism evidence="2 3">
    <name type="scientific">Candidatus Uhrbacteria bacterium CG10_big_fil_rev_8_21_14_0_10_48_16</name>
    <dbReference type="NCBI Taxonomy" id="1975038"/>
    <lineage>
        <taxon>Bacteria</taxon>
        <taxon>Candidatus Uhriibacteriota</taxon>
    </lineage>
</organism>
<proteinExistence type="predicted"/>
<accession>A0A2M8LGL6</accession>
<dbReference type="EMBL" id="PFEU01000018">
    <property type="protein sequence ID" value="PJE76594.1"/>
    <property type="molecule type" value="Genomic_DNA"/>
</dbReference>